<keyword evidence="4 8" id="KW-0812">Transmembrane</keyword>
<keyword evidence="6 8" id="KW-1133">Transmembrane helix</keyword>
<dbReference type="STRING" id="1385519.N801_07655"/>
<evidence type="ECO:0000256" key="4">
    <source>
        <dbReference type="ARBA" id="ARBA00022692"/>
    </source>
</evidence>
<name>A0A0A0JZA6_9MICO</name>
<evidence type="ECO:0000313" key="10">
    <source>
        <dbReference type="Proteomes" id="UP000030013"/>
    </source>
</evidence>
<evidence type="ECO:0000256" key="2">
    <source>
        <dbReference type="ARBA" id="ARBA00007776"/>
    </source>
</evidence>
<accession>A0A0A0JZA6</accession>
<evidence type="ECO:0000256" key="8">
    <source>
        <dbReference type="SAM" id="Phobius"/>
    </source>
</evidence>
<dbReference type="GO" id="GO:0008360">
    <property type="term" value="P:regulation of cell shape"/>
    <property type="evidence" value="ECO:0007669"/>
    <property type="project" value="UniProtKB-KW"/>
</dbReference>
<dbReference type="eggNOG" id="ENOG502ZVE2">
    <property type="taxonomic scope" value="Bacteria"/>
</dbReference>
<keyword evidence="5" id="KW-0133">Cell shape</keyword>
<gene>
    <name evidence="9" type="ORF">N801_07655</name>
</gene>
<evidence type="ECO:0000256" key="1">
    <source>
        <dbReference type="ARBA" id="ARBA00004651"/>
    </source>
</evidence>
<keyword evidence="7 8" id="KW-0472">Membrane</keyword>
<dbReference type="InterPro" id="IPR007227">
    <property type="entry name" value="Cell_shape_determining_MreD"/>
</dbReference>
<dbReference type="Proteomes" id="UP000030013">
    <property type="component" value="Unassembled WGS sequence"/>
</dbReference>
<feature type="transmembrane region" description="Helical" evidence="8">
    <location>
        <begin position="70"/>
        <end position="89"/>
    </location>
</feature>
<feature type="transmembrane region" description="Helical" evidence="8">
    <location>
        <begin position="96"/>
        <end position="120"/>
    </location>
</feature>
<comment type="subcellular location">
    <subcellularLocation>
        <location evidence="1">Cell membrane</location>
        <topology evidence="1">Multi-pass membrane protein</topology>
    </subcellularLocation>
</comment>
<comment type="caution">
    <text evidence="9">The sequence shown here is derived from an EMBL/GenBank/DDBJ whole genome shotgun (WGS) entry which is preliminary data.</text>
</comment>
<comment type="similarity">
    <text evidence="2">Belongs to the MreD family.</text>
</comment>
<proteinExistence type="inferred from homology"/>
<dbReference type="AlphaFoldDB" id="A0A0A0JZA6"/>
<evidence type="ECO:0000256" key="3">
    <source>
        <dbReference type="ARBA" id="ARBA00022475"/>
    </source>
</evidence>
<evidence type="ECO:0000256" key="5">
    <source>
        <dbReference type="ARBA" id="ARBA00022960"/>
    </source>
</evidence>
<dbReference type="NCBIfam" id="TIGR03426">
    <property type="entry name" value="shape_MreD"/>
    <property type="match status" value="1"/>
</dbReference>
<feature type="transmembrane region" description="Helical" evidence="8">
    <location>
        <begin position="132"/>
        <end position="150"/>
    </location>
</feature>
<organism evidence="9 10">
    <name type="scientific">Knoellia aerolata DSM 18566</name>
    <dbReference type="NCBI Taxonomy" id="1385519"/>
    <lineage>
        <taxon>Bacteria</taxon>
        <taxon>Bacillati</taxon>
        <taxon>Actinomycetota</taxon>
        <taxon>Actinomycetes</taxon>
        <taxon>Micrococcales</taxon>
        <taxon>Intrasporangiaceae</taxon>
        <taxon>Knoellia</taxon>
    </lineage>
</organism>
<reference evidence="9 10" key="1">
    <citation type="submission" date="2013-08" db="EMBL/GenBank/DDBJ databases">
        <title>The genome sequence of Knoellia aerolata.</title>
        <authorList>
            <person name="Zhu W."/>
            <person name="Wang G."/>
        </authorList>
    </citation>
    <scope>NUCLEOTIDE SEQUENCE [LARGE SCALE GENOMIC DNA]</scope>
    <source>
        <strain evidence="9 10">DSM 18566</strain>
    </source>
</reference>
<evidence type="ECO:0000313" key="9">
    <source>
        <dbReference type="EMBL" id="KGN41417.1"/>
    </source>
</evidence>
<dbReference type="EMBL" id="AVPL01000018">
    <property type="protein sequence ID" value="KGN41417.1"/>
    <property type="molecule type" value="Genomic_DNA"/>
</dbReference>
<keyword evidence="10" id="KW-1185">Reference proteome</keyword>
<dbReference type="RefSeq" id="WP_052112786.1">
    <property type="nucleotide sequence ID" value="NZ_AVPL01000018.1"/>
</dbReference>
<keyword evidence="3" id="KW-1003">Cell membrane</keyword>
<protein>
    <submittedName>
        <fullName evidence="9">Uncharacterized protein</fullName>
    </submittedName>
</protein>
<evidence type="ECO:0000256" key="6">
    <source>
        <dbReference type="ARBA" id="ARBA00022989"/>
    </source>
</evidence>
<evidence type="ECO:0000256" key="7">
    <source>
        <dbReference type="ARBA" id="ARBA00023136"/>
    </source>
</evidence>
<dbReference type="GO" id="GO:0005886">
    <property type="term" value="C:plasma membrane"/>
    <property type="evidence" value="ECO:0007669"/>
    <property type="project" value="UniProtKB-SubCell"/>
</dbReference>
<sequence length="162" mass="16135">MTATGALLRAALLLVGAVLGVTLAARHLAPLPDLVLVVVASAALRSGPRGGLVTGLVGGWLLDLLPPGSAVLGTQALLYAVCGLLVGLARRPGPVSLVWVVAVIAAAAGGLEVVRALLALAQGVPVGVGSSLGRVAATATVGLLLVPVVGRLERRSERRRFA</sequence>